<gene>
    <name evidence="1" type="ORF">C8F04DRAFT_1181534</name>
</gene>
<name>A0AAD6SYP9_9AGAR</name>
<reference evidence="1" key="1">
    <citation type="submission" date="2023-03" db="EMBL/GenBank/DDBJ databases">
        <title>Massive genome expansion in bonnet fungi (Mycena s.s.) driven by repeated elements and novel gene families across ecological guilds.</title>
        <authorList>
            <consortium name="Lawrence Berkeley National Laboratory"/>
            <person name="Harder C.B."/>
            <person name="Miyauchi S."/>
            <person name="Viragh M."/>
            <person name="Kuo A."/>
            <person name="Thoen E."/>
            <person name="Andreopoulos B."/>
            <person name="Lu D."/>
            <person name="Skrede I."/>
            <person name="Drula E."/>
            <person name="Henrissat B."/>
            <person name="Morin E."/>
            <person name="Kohler A."/>
            <person name="Barry K."/>
            <person name="LaButti K."/>
            <person name="Morin E."/>
            <person name="Salamov A."/>
            <person name="Lipzen A."/>
            <person name="Mereny Z."/>
            <person name="Hegedus B."/>
            <person name="Baldrian P."/>
            <person name="Stursova M."/>
            <person name="Weitz H."/>
            <person name="Taylor A."/>
            <person name="Grigoriev I.V."/>
            <person name="Nagy L.G."/>
            <person name="Martin F."/>
            <person name="Kauserud H."/>
        </authorList>
    </citation>
    <scope>NUCLEOTIDE SEQUENCE</scope>
    <source>
        <strain evidence="1">CBHHK200</strain>
    </source>
</reference>
<sequence>MVVWGTSDRCGRCMGYTGVVWGTSDRCGGCRGYTGVVWGTGQCFGWYRGYTGVIWGTGDWCGRCMGYTGVVWGTGSSKSTGAQQSLLQRTDGVKINDLCSDHNAYLDTSPCLLGLLGHPPGGVQDYDDEKHSNLAMQGKFTLGLWCTPP</sequence>
<dbReference type="AlphaFoldDB" id="A0AAD6SYP9"/>
<protein>
    <submittedName>
        <fullName evidence="1">Uncharacterized protein</fullName>
    </submittedName>
</protein>
<comment type="caution">
    <text evidence="1">The sequence shown here is derived from an EMBL/GenBank/DDBJ whole genome shotgun (WGS) entry which is preliminary data.</text>
</comment>
<evidence type="ECO:0000313" key="1">
    <source>
        <dbReference type="EMBL" id="KAJ7036253.1"/>
    </source>
</evidence>
<dbReference type="Proteomes" id="UP001218188">
    <property type="component" value="Unassembled WGS sequence"/>
</dbReference>
<evidence type="ECO:0000313" key="2">
    <source>
        <dbReference type="Proteomes" id="UP001218188"/>
    </source>
</evidence>
<proteinExistence type="predicted"/>
<accession>A0AAD6SYP9</accession>
<dbReference type="EMBL" id="JARJCM010000044">
    <property type="protein sequence ID" value="KAJ7036253.1"/>
    <property type="molecule type" value="Genomic_DNA"/>
</dbReference>
<keyword evidence="2" id="KW-1185">Reference proteome</keyword>
<organism evidence="1 2">
    <name type="scientific">Mycena alexandri</name>
    <dbReference type="NCBI Taxonomy" id="1745969"/>
    <lineage>
        <taxon>Eukaryota</taxon>
        <taxon>Fungi</taxon>
        <taxon>Dikarya</taxon>
        <taxon>Basidiomycota</taxon>
        <taxon>Agaricomycotina</taxon>
        <taxon>Agaricomycetes</taxon>
        <taxon>Agaricomycetidae</taxon>
        <taxon>Agaricales</taxon>
        <taxon>Marasmiineae</taxon>
        <taxon>Mycenaceae</taxon>
        <taxon>Mycena</taxon>
    </lineage>
</organism>